<accession>A0A2Z3GI12</accession>
<dbReference type="KEGG" id="hnv:DDQ68_00175"/>
<name>A0A2Z3GI12_9BACT</name>
<sequence>MEAYSPAVERALRTALAGHSPAYLAQLLIYYRVRQGPGLALVRAEYLRRGLPDPYQKPTA</sequence>
<keyword evidence="2" id="KW-1185">Reference proteome</keyword>
<protein>
    <submittedName>
        <fullName evidence="1">Uncharacterized protein</fullName>
    </submittedName>
</protein>
<reference evidence="2" key="1">
    <citation type="submission" date="2018-04" db="EMBL/GenBank/DDBJ databases">
        <title>Complete genome of Antarctic heterotrophic bacterium Hymenobacter nivis.</title>
        <authorList>
            <person name="Terashima M."/>
        </authorList>
    </citation>
    <scope>NUCLEOTIDE SEQUENCE [LARGE SCALE GENOMIC DNA]</scope>
    <source>
        <strain evidence="2">NBRC 111535</strain>
    </source>
</reference>
<dbReference type="Proteomes" id="UP000245999">
    <property type="component" value="Chromosome"/>
</dbReference>
<proteinExistence type="predicted"/>
<dbReference type="AlphaFoldDB" id="A0A2Z3GI12"/>
<gene>
    <name evidence="1" type="ORF">DDQ68_00175</name>
</gene>
<evidence type="ECO:0000313" key="2">
    <source>
        <dbReference type="Proteomes" id="UP000245999"/>
    </source>
</evidence>
<dbReference type="OrthoDB" id="9981734at2"/>
<dbReference type="EMBL" id="CP029145">
    <property type="protein sequence ID" value="AWM31337.1"/>
    <property type="molecule type" value="Genomic_DNA"/>
</dbReference>
<evidence type="ECO:0000313" key="1">
    <source>
        <dbReference type="EMBL" id="AWM31337.1"/>
    </source>
</evidence>
<organism evidence="1 2">
    <name type="scientific">Hymenobacter nivis</name>
    <dbReference type="NCBI Taxonomy" id="1850093"/>
    <lineage>
        <taxon>Bacteria</taxon>
        <taxon>Pseudomonadati</taxon>
        <taxon>Bacteroidota</taxon>
        <taxon>Cytophagia</taxon>
        <taxon>Cytophagales</taxon>
        <taxon>Hymenobacteraceae</taxon>
        <taxon>Hymenobacter</taxon>
    </lineage>
</organism>